<evidence type="ECO:0000259" key="1">
    <source>
        <dbReference type="SMART" id="SM00748"/>
    </source>
</evidence>
<accession>A0A2K4ZMT7</accession>
<evidence type="ECO:0000313" key="3">
    <source>
        <dbReference type="Proteomes" id="UP000236311"/>
    </source>
</evidence>
<feature type="domain" description="HEPN" evidence="1">
    <location>
        <begin position="7"/>
        <end position="111"/>
    </location>
</feature>
<dbReference type="AlphaFoldDB" id="A0A2K4ZMT7"/>
<name>A0A2K4ZMT7_9FIRM</name>
<protein>
    <submittedName>
        <fullName evidence="2">HEPN domain protein</fullName>
    </submittedName>
</protein>
<gene>
    <name evidence="2" type="ORF">AMURIS_04503</name>
</gene>
<dbReference type="Gene3D" id="1.20.120.330">
    <property type="entry name" value="Nucleotidyltransferases domain 2"/>
    <property type="match status" value="1"/>
</dbReference>
<dbReference type="EMBL" id="OFSM01000031">
    <property type="protein sequence ID" value="SOY31755.1"/>
    <property type="molecule type" value="Genomic_DNA"/>
</dbReference>
<sequence length="177" mass="21116">MCDIRFFRRAYLDYRAAVNLWNVPENDEAYMNAVAYHLQQAVEKTLKAFLECIGETVPNTHDIDKLVRMSKNNGSQVFLTEWIEEKADMLTRWETDTRYDVDYCVERAKVQIGILEVKRFLEINGLKEDLREELKSDEVRSKLLSFFPKKYRPENDFEWNCLYQIYHRKLASDGEII</sequence>
<keyword evidence="3" id="KW-1185">Reference proteome</keyword>
<proteinExistence type="predicted"/>
<dbReference type="OrthoDB" id="9808176at2"/>
<reference evidence="2 3" key="1">
    <citation type="submission" date="2018-01" db="EMBL/GenBank/DDBJ databases">
        <authorList>
            <person name="Gaut B.S."/>
            <person name="Morton B.R."/>
            <person name="Clegg M.T."/>
            <person name="Duvall M.R."/>
        </authorList>
    </citation>
    <scope>NUCLEOTIDE SEQUENCE [LARGE SCALE GENOMIC DNA]</scope>
    <source>
        <strain evidence="2">GP69</strain>
    </source>
</reference>
<organism evidence="2 3">
    <name type="scientific">Acetatifactor muris</name>
    <dbReference type="NCBI Taxonomy" id="879566"/>
    <lineage>
        <taxon>Bacteria</taxon>
        <taxon>Bacillati</taxon>
        <taxon>Bacillota</taxon>
        <taxon>Clostridia</taxon>
        <taxon>Lachnospirales</taxon>
        <taxon>Lachnospiraceae</taxon>
        <taxon>Acetatifactor</taxon>
    </lineage>
</organism>
<dbReference type="SUPFAM" id="SSF81593">
    <property type="entry name" value="Nucleotidyltransferase substrate binding subunit/domain"/>
    <property type="match status" value="1"/>
</dbReference>
<evidence type="ECO:0000313" key="2">
    <source>
        <dbReference type="EMBL" id="SOY31755.1"/>
    </source>
</evidence>
<dbReference type="InterPro" id="IPR007842">
    <property type="entry name" value="HEPN_dom"/>
</dbReference>
<dbReference type="RefSeq" id="WP_103241736.1">
    <property type="nucleotide sequence ID" value="NZ_JANJZD010000033.1"/>
</dbReference>
<dbReference type="Proteomes" id="UP000236311">
    <property type="component" value="Unassembled WGS sequence"/>
</dbReference>
<dbReference type="SMART" id="SM00748">
    <property type="entry name" value="HEPN"/>
    <property type="match status" value="1"/>
</dbReference>
<dbReference type="Pfam" id="PF05168">
    <property type="entry name" value="HEPN"/>
    <property type="match status" value="1"/>
</dbReference>